<feature type="domain" description="Histidine kinase/HSP90-like ATPase" evidence="1">
    <location>
        <begin position="40"/>
        <end position="140"/>
    </location>
</feature>
<sequence>MRRISFDEYQLVIKITREEDIVLARQMVKNLASEAGFSLVDVTKIATVVSELSRNIFRYAGSGLILARLRDEGEKILEIVAYDEGPGIGNLSAVLRGGYSTTPRSFGLGLSGVKKLMDDFEIESEKGKGTIVRVEKRQRRF</sequence>
<dbReference type="Pfam" id="PF13581">
    <property type="entry name" value="HATPase_c_2"/>
    <property type="match status" value="1"/>
</dbReference>
<evidence type="ECO:0000313" key="2">
    <source>
        <dbReference type="EMBL" id="HGY40119.1"/>
    </source>
</evidence>
<dbReference type="AlphaFoldDB" id="A0A7V4TIX5"/>
<evidence type="ECO:0000259" key="1">
    <source>
        <dbReference type="SMART" id="SM00387"/>
    </source>
</evidence>
<comment type="caution">
    <text evidence="2">The sequence shown here is derived from an EMBL/GenBank/DDBJ whole genome shotgun (WGS) entry which is preliminary data.</text>
</comment>
<accession>A0A7V4TIX5</accession>
<proteinExistence type="predicted"/>
<dbReference type="Gene3D" id="3.30.565.10">
    <property type="entry name" value="Histidine kinase-like ATPase, C-terminal domain"/>
    <property type="match status" value="1"/>
</dbReference>
<protein>
    <submittedName>
        <fullName evidence="2">Anti-sigma regulatory factor</fullName>
    </submittedName>
</protein>
<reference evidence="2" key="1">
    <citation type="journal article" date="2020" name="mSystems">
        <title>Genome- and Community-Level Interaction Insights into Carbon Utilization and Element Cycling Functions of Hydrothermarchaeota in Hydrothermal Sediment.</title>
        <authorList>
            <person name="Zhou Z."/>
            <person name="Liu Y."/>
            <person name="Xu W."/>
            <person name="Pan J."/>
            <person name="Luo Z.H."/>
            <person name="Li M."/>
        </authorList>
    </citation>
    <scope>NUCLEOTIDE SEQUENCE [LARGE SCALE GENOMIC DNA]</scope>
    <source>
        <strain evidence="2">SpSt-82</strain>
    </source>
</reference>
<dbReference type="SMART" id="SM00387">
    <property type="entry name" value="HATPase_c"/>
    <property type="match status" value="1"/>
</dbReference>
<dbReference type="EMBL" id="DTIY01000076">
    <property type="protein sequence ID" value="HGY40119.1"/>
    <property type="molecule type" value="Genomic_DNA"/>
</dbReference>
<organism evidence="2">
    <name type="scientific">Candidatus Caldatribacterium saccharofermentans</name>
    <dbReference type="NCBI Taxonomy" id="1454753"/>
    <lineage>
        <taxon>Bacteria</taxon>
        <taxon>Pseudomonadati</taxon>
        <taxon>Atribacterota</taxon>
        <taxon>Atribacteria</taxon>
        <taxon>Atribacterales</taxon>
        <taxon>Candidatus Caldatribacteriaceae</taxon>
        <taxon>Candidatus Caldatribacterium</taxon>
    </lineage>
</organism>
<dbReference type="CDD" id="cd16934">
    <property type="entry name" value="HATPase_RsbT-like"/>
    <property type="match status" value="1"/>
</dbReference>
<dbReference type="SUPFAM" id="SSF55874">
    <property type="entry name" value="ATPase domain of HSP90 chaperone/DNA topoisomerase II/histidine kinase"/>
    <property type="match status" value="1"/>
</dbReference>
<dbReference type="InterPro" id="IPR003594">
    <property type="entry name" value="HATPase_dom"/>
</dbReference>
<name>A0A7V4TIX5_9BACT</name>
<gene>
    <name evidence="2" type="ORF">ENW11_09985</name>
</gene>
<dbReference type="InterPro" id="IPR036890">
    <property type="entry name" value="HATPase_C_sf"/>
</dbReference>